<evidence type="ECO:0000256" key="14">
    <source>
        <dbReference type="PROSITE-ProRule" id="PRU10141"/>
    </source>
</evidence>
<dbReference type="Proteomes" id="UP001054889">
    <property type="component" value="Unassembled WGS sequence"/>
</dbReference>
<evidence type="ECO:0000256" key="6">
    <source>
        <dbReference type="ARBA" id="ARBA00022679"/>
    </source>
</evidence>
<dbReference type="Gene3D" id="1.10.510.10">
    <property type="entry name" value="Transferase(Phosphotransferase) domain 1"/>
    <property type="match status" value="1"/>
</dbReference>
<evidence type="ECO:0000256" key="16">
    <source>
        <dbReference type="SAM" id="MobiDB-lite"/>
    </source>
</evidence>
<dbReference type="PROSITE" id="PS00108">
    <property type="entry name" value="PROTEIN_KINASE_ST"/>
    <property type="match status" value="1"/>
</dbReference>
<keyword evidence="4" id="KW-1003">Cell membrane</keyword>
<evidence type="ECO:0000256" key="7">
    <source>
        <dbReference type="ARBA" id="ARBA00022741"/>
    </source>
</evidence>
<evidence type="ECO:0000256" key="3">
    <source>
        <dbReference type="ARBA" id="ARBA00012513"/>
    </source>
</evidence>
<protein>
    <recommendedName>
        <fullName evidence="3">non-specific serine/threonine protein kinase</fullName>
        <ecNumber evidence="3">2.7.11.1</ecNumber>
    </recommendedName>
</protein>
<dbReference type="InterPro" id="IPR000719">
    <property type="entry name" value="Prot_kinase_dom"/>
</dbReference>
<feature type="region of interest" description="Disordered" evidence="16">
    <location>
        <begin position="58"/>
        <end position="95"/>
    </location>
</feature>
<feature type="domain" description="Protein kinase" evidence="17">
    <location>
        <begin position="115"/>
        <end position="391"/>
    </location>
</feature>
<feature type="compositionally biased region" description="Polar residues" evidence="16">
    <location>
        <begin position="82"/>
        <end position="95"/>
    </location>
</feature>
<reference evidence="18" key="1">
    <citation type="journal article" date="2018" name="DNA Res.">
        <title>Multiple hybrid de novo genome assembly of finger millet, an orphan allotetraploid crop.</title>
        <authorList>
            <person name="Hatakeyama M."/>
            <person name="Aluri S."/>
            <person name="Balachadran M.T."/>
            <person name="Sivarajan S.R."/>
            <person name="Patrignani A."/>
            <person name="Gruter S."/>
            <person name="Poveda L."/>
            <person name="Shimizu-Inatsugi R."/>
            <person name="Baeten J."/>
            <person name="Francoijs K.J."/>
            <person name="Nataraja K.N."/>
            <person name="Reddy Y.A.N."/>
            <person name="Phadnis S."/>
            <person name="Ravikumar R.L."/>
            <person name="Schlapbach R."/>
            <person name="Sreeman S.M."/>
            <person name="Shimizu K.K."/>
        </authorList>
    </citation>
    <scope>NUCLEOTIDE SEQUENCE</scope>
</reference>
<keyword evidence="8" id="KW-0418">Kinase</keyword>
<dbReference type="EMBL" id="BQKI01000005">
    <property type="protein sequence ID" value="GJM94459.1"/>
    <property type="molecule type" value="Genomic_DNA"/>
</dbReference>
<dbReference type="GO" id="GO:0005886">
    <property type="term" value="C:plasma membrane"/>
    <property type="evidence" value="ECO:0007669"/>
    <property type="project" value="UniProtKB-SubCell"/>
</dbReference>
<comment type="caution">
    <text evidence="18">The sequence shown here is derived from an EMBL/GenBank/DDBJ whole genome shotgun (WGS) entry which is preliminary data.</text>
</comment>
<evidence type="ECO:0000256" key="9">
    <source>
        <dbReference type="ARBA" id="ARBA00022840"/>
    </source>
</evidence>
<proteinExistence type="inferred from homology"/>
<dbReference type="AlphaFoldDB" id="A0AAV5C8J4"/>
<name>A0AAV5C8J4_ELECO</name>
<dbReference type="InterPro" id="IPR011009">
    <property type="entry name" value="Kinase-like_dom_sf"/>
</dbReference>
<evidence type="ECO:0000256" key="15">
    <source>
        <dbReference type="RuleBase" id="RU000304"/>
    </source>
</evidence>
<evidence type="ECO:0000256" key="4">
    <source>
        <dbReference type="ARBA" id="ARBA00022475"/>
    </source>
</evidence>
<dbReference type="InterPro" id="IPR017441">
    <property type="entry name" value="Protein_kinase_ATP_BS"/>
</dbReference>
<evidence type="ECO:0000256" key="5">
    <source>
        <dbReference type="ARBA" id="ARBA00022527"/>
    </source>
</evidence>
<dbReference type="CDD" id="cd14066">
    <property type="entry name" value="STKc_IRAK"/>
    <property type="match status" value="1"/>
</dbReference>
<evidence type="ECO:0000256" key="1">
    <source>
        <dbReference type="ARBA" id="ARBA00004193"/>
    </source>
</evidence>
<dbReference type="InterPro" id="IPR008271">
    <property type="entry name" value="Ser/Thr_kinase_AS"/>
</dbReference>
<dbReference type="Pfam" id="PF00069">
    <property type="entry name" value="Pkinase"/>
    <property type="match status" value="1"/>
</dbReference>
<dbReference type="Gene3D" id="3.30.200.20">
    <property type="entry name" value="Phosphorylase Kinase, domain 1"/>
    <property type="match status" value="1"/>
</dbReference>
<comment type="catalytic activity">
    <reaction evidence="12">
        <text>L-threonyl-[protein] + ATP = O-phospho-L-threonyl-[protein] + ADP + H(+)</text>
        <dbReference type="Rhea" id="RHEA:46608"/>
        <dbReference type="Rhea" id="RHEA-COMP:11060"/>
        <dbReference type="Rhea" id="RHEA-COMP:11605"/>
        <dbReference type="ChEBI" id="CHEBI:15378"/>
        <dbReference type="ChEBI" id="CHEBI:30013"/>
        <dbReference type="ChEBI" id="CHEBI:30616"/>
        <dbReference type="ChEBI" id="CHEBI:61977"/>
        <dbReference type="ChEBI" id="CHEBI:456216"/>
        <dbReference type="EC" id="2.7.11.1"/>
    </reaction>
</comment>
<keyword evidence="19" id="KW-1185">Reference proteome</keyword>
<feature type="binding site" evidence="14">
    <location>
        <position position="143"/>
    </location>
    <ligand>
        <name>ATP</name>
        <dbReference type="ChEBI" id="CHEBI:30616"/>
    </ligand>
</feature>
<dbReference type="SMART" id="SM00220">
    <property type="entry name" value="S_TKc"/>
    <property type="match status" value="1"/>
</dbReference>
<dbReference type="GO" id="GO:0005524">
    <property type="term" value="F:ATP binding"/>
    <property type="evidence" value="ECO:0007669"/>
    <property type="project" value="UniProtKB-UniRule"/>
</dbReference>
<keyword evidence="7 14" id="KW-0547">Nucleotide-binding</keyword>
<comment type="subcellular location">
    <subcellularLocation>
        <location evidence="1">Cell membrane</location>
        <topology evidence="1">Lipid-anchor</topology>
    </subcellularLocation>
</comment>
<evidence type="ECO:0000256" key="10">
    <source>
        <dbReference type="ARBA" id="ARBA00023136"/>
    </source>
</evidence>
<keyword evidence="11" id="KW-0449">Lipoprotein</keyword>
<sequence length="462" mass="51047">MSCFSCFKSEKKTSSKRTESRQVTVVKTDRQYVPPLKNLERSKIRNPLILVFLCSTESNNTSSASPKNKSSSTSPKNKPSSQKAASAELTSGSSSVPKTAKAFSFRELATATKNFRSDCLLGEGGFGRVYKGQLENGQLVAVKQLDLNGFQGNREFLVEVLMLSLLHHPNLVSLVGYCADGDQRLLVYEYMALGSLADHLLDNTPDQVPLGWHIRMKIAHGTAKGLEYLHEKANPPVIYRDLKSPNILIDEDYNPKLSDFGLAKLGPVEGKTHISTRVMGTYGYCAPEYIRTGQLTVKTDVYSFGVFLLELITGRRAVDSSRPPNEQILVNWAKPMLRDRKRCHELVDPLLRGDYPEKDLGQALGVAAMCLQEEASVRPYMSDAVVALGFLAEVPAGYEKNPSTVPQKKQVEDPSLSSSAKQDKSTYDRQKAVAEAIEWGSLRQKQKAKSQGIVSEPKGNRL</sequence>
<dbReference type="EC" id="2.7.11.1" evidence="3"/>
<dbReference type="PANTHER" id="PTHR47985:SF55">
    <property type="entry name" value="OS05G0125300 PROTEIN"/>
    <property type="match status" value="1"/>
</dbReference>
<dbReference type="PANTHER" id="PTHR47985">
    <property type="entry name" value="OS07G0668900 PROTEIN"/>
    <property type="match status" value="1"/>
</dbReference>
<evidence type="ECO:0000256" key="12">
    <source>
        <dbReference type="ARBA" id="ARBA00047899"/>
    </source>
</evidence>
<evidence type="ECO:0000256" key="8">
    <source>
        <dbReference type="ARBA" id="ARBA00022777"/>
    </source>
</evidence>
<feature type="compositionally biased region" description="Low complexity" evidence="16">
    <location>
        <begin position="58"/>
        <end position="81"/>
    </location>
</feature>
<gene>
    <name evidence="18" type="primary">ga11103</name>
    <name evidence="18" type="ORF">PR202_ga11103</name>
</gene>
<feature type="region of interest" description="Disordered" evidence="16">
    <location>
        <begin position="399"/>
        <end position="429"/>
    </location>
</feature>
<dbReference type="SUPFAM" id="SSF56112">
    <property type="entry name" value="Protein kinase-like (PK-like)"/>
    <property type="match status" value="1"/>
</dbReference>
<dbReference type="GO" id="GO:0004674">
    <property type="term" value="F:protein serine/threonine kinase activity"/>
    <property type="evidence" value="ECO:0007669"/>
    <property type="project" value="UniProtKB-KW"/>
</dbReference>
<reference evidence="18" key="2">
    <citation type="submission" date="2021-12" db="EMBL/GenBank/DDBJ databases">
        <title>Resequencing data analysis of finger millet.</title>
        <authorList>
            <person name="Hatakeyama M."/>
            <person name="Aluri S."/>
            <person name="Balachadran M.T."/>
            <person name="Sivarajan S.R."/>
            <person name="Poveda L."/>
            <person name="Shimizu-Inatsugi R."/>
            <person name="Schlapbach R."/>
            <person name="Sreeman S.M."/>
            <person name="Shimizu K.K."/>
        </authorList>
    </citation>
    <scope>NUCLEOTIDE SEQUENCE</scope>
</reference>
<dbReference type="PROSITE" id="PS50011">
    <property type="entry name" value="PROTEIN_KINASE_DOM"/>
    <property type="match status" value="1"/>
</dbReference>
<keyword evidence="10" id="KW-0472">Membrane</keyword>
<evidence type="ECO:0000256" key="13">
    <source>
        <dbReference type="ARBA" id="ARBA00048679"/>
    </source>
</evidence>
<keyword evidence="5 15" id="KW-0723">Serine/threonine-protein kinase</keyword>
<comment type="catalytic activity">
    <reaction evidence="13">
        <text>L-seryl-[protein] + ATP = O-phospho-L-seryl-[protein] + ADP + H(+)</text>
        <dbReference type="Rhea" id="RHEA:17989"/>
        <dbReference type="Rhea" id="RHEA-COMP:9863"/>
        <dbReference type="Rhea" id="RHEA-COMP:11604"/>
        <dbReference type="ChEBI" id="CHEBI:15378"/>
        <dbReference type="ChEBI" id="CHEBI:29999"/>
        <dbReference type="ChEBI" id="CHEBI:30616"/>
        <dbReference type="ChEBI" id="CHEBI:83421"/>
        <dbReference type="ChEBI" id="CHEBI:456216"/>
        <dbReference type="EC" id="2.7.11.1"/>
    </reaction>
</comment>
<dbReference type="PROSITE" id="PS00107">
    <property type="entry name" value="PROTEIN_KINASE_ATP"/>
    <property type="match status" value="1"/>
</dbReference>
<dbReference type="FunFam" id="3.30.200.20:FF:000244">
    <property type="entry name" value="Serine/threonine-protein kinase CDL1-like"/>
    <property type="match status" value="1"/>
</dbReference>
<evidence type="ECO:0000313" key="19">
    <source>
        <dbReference type="Proteomes" id="UP001054889"/>
    </source>
</evidence>
<keyword evidence="6" id="KW-0808">Transferase</keyword>
<organism evidence="18 19">
    <name type="scientific">Eleusine coracana subsp. coracana</name>
    <dbReference type="NCBI Taxonomy" id="191504"/>
    <lineage>
        <taxon>Eukaryota</taxon>
        <taxon>Viridiplantae</taxon>
        <taxon>Streptophyta</taxon>
        <taxon>Embryophyta</taxon>
        <taxon>Tracheophyta</taxon>
        <taxon>Spermatophyta</taxon>
        <taxon>Magnoliopsida</taxon>
        <taxon>Liliopsida</taxon>
        <taxon>Poales</taxon>
        <taxon>Poaceae</taxon>
        <taxon>PACMAD clade</taxon>
        <taxon>Chloridoideae</taxon>
        <taxon>Cynodonteae</taxon>
        <taxon>Eleusininae</taxon>
        <taxon>Eleusine</taxon>
    </lineage>
</organism>
<keyword evidence="9 14" id="KW-0067">ATP-binding</keyword>
<evidence type="ECO:0000259" key="17">
    <source>
        <dbReference type="PROSITE" id="PS50011"/>
    </source>
</evidence>
<evidence type="ECO:0000313" key="18">
    <source>
        <dbReference type="EMBL" id="GJM94459.1"/>
    </source>
</evidence>
<evidence type="ECO:0000256" key="2">
    <source>
        <dbReference type="ARBA" id="ARBA00008684"/>
    </source>
</evidence>
<evidence type="ECO:0000256" key="11">
    <source>
        <dbReference type="ARBA" id="ARBA00023288"/>
    </source>
</evidence>
<accession>A0AAV5C8J4</accession>
<comment type="similarity">
    <text evidence="2">Belongs to the protein kinase superfamily. Ser/Thr protein kinase family.</text>
</comment>
<dbReference type="FunFam" id="1.10.510.10:FF:000032">
    <property type="entry name" value="Serine/threonine-protein kinase PBS1"/>
    <property type="match status" value="1"/>
</dbReference>